<evidence type="ECO:0000256" key="3">
    <source>
        <dbReference type="ARBA" id="ARBA00022777"/>
    </source>
</evidence>
<dbReference type="PANTHER" id="PTHR43289:SF6">
    <property type="entry name" value="SERINE_THREONINE-PROTEIN KINASE NEKL-3"/>
    <property type="match status" value="1"/>
</dbReference>
<feature type="binding site" evidence="5">
    <location>
        <position position="39"/>
    </location>
    <ligand>
        <name>ATP</name>
        <dbReference type="ChEBI" id="CHEBI:30616"/>
    </ligand>
</feature>
<dbReference type="OrthoDB" id="9801841at2"/>
<evidence type="ECO:0000313" key="8">
    <source>
        <dbReference type="EMBL" id="EWY36537.1"/>
    </source>
</evidence>
<dbReference type="CDD" id="cd14014">
    <property type="entry name" value="STKc_PknB_like"/>
    <property type="match status" value="1"/>
</dbReference>
<dbReference type="PROSITE" id="PS00107">
    <property type="entry name" value="PROTEIN_KINASE_ATP"/>
    <property type="match status" value="1"/>
</dbReference>
<evidence type="ECO:0000256" key="2">
    <source>
        <dbReference type="ARBA" id="ARBA00022741"/>
    </source>
</evidence>
<dbReference type="EMBL" id="AVFL01000041">
    <property type="protein sequence ID" value="EWY36537.1"/>
    <property type="molecule type" value="Genomic_DNA"/>
</dbReference>
<feature type="domain" description="Protein kinase" evidence="7">
    <location>
        <begin position="10"/>
        <end position="268"/>
    </location>
</feature>
<dbReference type="Pfam" id="PF26309">
    <property type="entry name" value="DUF8082"/>
    <property type="match status" value="2"/>
</dbReference>
<keyword evidence="2 5" id="KW-0547">Nucleotide-binding</keyword>
<feature type="compositionally biased region" description="Pro residues" evidence="6">
    <location>
        <begin position="357"/>
        <end position="366"/>
    </location>
</feature>
<dbReference type="Pfam" id="PF00069">
    <property type="entry name" value="Pkinase"/>
    <property type="match status" value="1"/>
</dbReference>
<proteinExistence type="predicted"/>
<dbReference type="GO" id="GO:0004674">
    <property type="term" value="F:protein serine/threonine kinase activity"/>
    <property type="evidence" value="ECO:0007669"/>
    <property type="project" value="TreeGrafter"/>
</dbReference>
<dbReference type="Gene3D" id="3.30.200.20">
    <property type="entry name" value="Phosphorylase Kinase, domain 1"/>
    <property type="match status" value="1"/>
</dbReference>
<dbReference type="SMART" id="SM00220">
    <property type="entry name" value="S_TKc"/>
    <property type="match status" value="1"/>
</dbReference>
<dbReference type="PROSITE" id="PS00108">
    <property type="entry name" value="PROTEIN_KINASE_ST"/>
    <property type="match status" value="1"/>
</dbReference>
<dbReference type="Gene3D" id="1.10.510.10">
    <property type="entry name" value="Transferase(Phosphotransferase) domain 1"/>
    <property type="match status" value="1"/>
</dbReference>
<gene>
    <name evidence="8" type="ORF">N825_22550</name>
</gene>
<organism evidence="8 9">
    <name type="scientific">Skermanella stibiiresistens SB22</name>
    <dbReference type="NCBI Taxonomy" id="1385369"/>
    <lineage>
        <taxon>Bacteria</taxon>
        <taxon>Pseudomonadati</taxon>
        <taxon>Pseudomonadota</taxon>
        <taxon>Alphaproteobacteria</taxon>
        <taxon>Rhodospirillales</taxon>
        <taxon>Azospirillaceae</taxon>
        <taxon>Skermanella</taxon>
    </lineage>
</organism>
<dbReference type="PANTHER" id="PTHR43289">
    <property type="entry name" value="MITOGEN-ACTIVATED PROTEIN KINASE KINASE KINASE 20-RELATED"/>
    <property type="match status" value="1"/>
</dbReference>
<dbReference type="InterPro" id="IPR011009">
    <property type="entry name" value="Kinase-like_dom_sf"/>
</dbReference>
<protein>
    <recommendedName>
        <fullName evidence="7">Protein kinase domain-containing protein</fullName>
    </recommendedName>
</protein>
<reference evidence="8 9" key="1">
    <citation type="submission" date="2013-08" db="EMBL/GenBank/DDBJ databases">
        <title>The genome sequence of Skermanella stibiiresistens.</title>
        <authorList>
            <person name="Zhu W."/>
            <person name="Wang G."/>
        </authorList>
    </citation>
    <scope>NUCLEOTIDE SEQUENCE [LARGE SCALE GENOMIC DNA]</scope>
    <source>
        <strain evidence="8 9">SB22</strain>
    </source>
</reference>
<keyword evidence="1" id="KW-0808">Transferase</keyword>
<feature type="region of interest" description="Disordered" evidence="6">
    <location>
        <begin position="351"/>
        <end position="373"/>
    </location>
</feature>
<evidence type="ECO:0000256" key="1">
    <source>
        <dbReference type="ARBA" id="ARBA00022679"/>
    </source>
</evidence>
<feature type="region of interest" description="Disordered" evidence="6">
    <location>
        <begin position="273"/>
        <end position="292"/>
    </location>
</feature>
<dbReference type="InterPro" id="IPR008271">
    <property type="entry name" value="Ser/Thr_kinase_AS"/>
</dbReference>
<evidence type="ECO:0000256" key="4">
    <source>
        <dbReference type="ARBA" id="ARBA00022840"/>
    </source>
</evidence>
<dbReference type="STRING" id="1385369.N825_22550"/>
<dbReference type="SUPFAM" id="SSF56112">
    <property type="entry name" value="Protein kinase-like (PK-like)"/>
    <property type="match status" value="1"/>
</dbReference>
<dbReference type="PROSITE" id="PS50011">
    <property type="entry name" value="PROTEIN_KINASE_DOM"/>
    <property type="match status" value="1"/>
</dbReference>
<evidence type="ECO:0000313" key="9">
    <source>
        <dbReference type="Proteomes" id="UP000019486"/>
    </source>
</evidence>
<dbReference type="GO" id="GO:0005524">
    <property type="term" value="F:ATP binding"/>
    <property type="evidence" value="ECO:0007669"/>
    <property type="project" value="UniProtKB-UniRule"/>
</dbReference>
<dbReference type="Proteomes" id="UP000019486">
    <property type="component" value="Unassembled WGS sequence"/>
</dbReference>
<keyword evidence="3" id="KW-0418">Kinase</keyword>
<evidence type="ECO:0000256" key="5">
    <source>
        <dbReference type="PROSITE-ProRule" id="PRU10141"/>
    </source>
</evidence>
<dbReference type="InterPro" id="IPR017441">
    <property type="entry name" value="Protein_kinase_ATP_BS"/>
</dbReference>
<name>W9GVR9_9PROT</name>
<sequence length="441" mass="47933">MELPFELGRYVLLERIGSGAMGSVFRGEDPVIGRPVAIKAIHANLLNPDDRAQHLARFKVEVKSAGRCQHPNIVAIHDYLEPDGDPHIVMELAPGRSLQHLMTGRRRFPAALAADLIGRLLAALGHAHGRGVIHRDIKPANLIVDGDWRLKVTDFGIARLGGGEITVNGMMLGTPAFMAPEQLKGDDLDHRADLFAAGMVLLHLVTGRSPYEGASLAGMLVELASDRPIDPHRAGDFDPRLTPVLKRALAKRPVDRFETADAFAEALASAVSRPDDSDLWPSEEAPTATGGLQSDFIERVERELMEVTGPIARILVREAGKNAGSEEQIVSRLAAGISDARSRDRFLHAFAGRRPKVPSPSPPPPELGGGAGLSMSPEALEAVQTLLVSFIGPFGRILVRQGSMRAASVSQFYDQLAVHIKHEKDREAFRRKFLEEFPPKS</sequence>
<keyword evidence="4 5" id="KW-0067">ATP-binding</keyword>
<dbReference type="RefSeq" id="WP_051513731.1">
    <property type="nucleotide sequence ID" value="NZ_AVFL01000041.1"/>
</dbReference>
<evidence type="ECO:0000256" key="6">
    <source>
        <dbReference type="SAM" id="MobiDB-lite"/>
    </source>
</evidence>
<dbReference type="InterPro" id="IPR058395">
    <property type="entry name" value="DUF8082"/>
</dbReference>
<dbReference type="InterPro" id="IPR000719">
    <property type="entry name" value="Prot_kinase_dom"/>
</dbReference>
<accession>W9GVR9</accession>
<evidence type="ECO:0000259" key="7">
    <source>
        <dbReference type="PROSITE" id="PS50011"/>
    </source>
</evidence>
<dbReference type="AlphaFoldDB" id="W9GVR9"/>
<keyword evidence="9" id="KW-1185">Reference proteome</keyword>
<comment type="caution">
    <text evidence="8">The sequence shown here is derived from an EMBL/GenBank/DDBJ whole genome shotgun (WGS) entry which is preliminary data.</text>
</comment>